<name>A0A0J5FYB8_9GAMM</name>
<dbReference type="STRING" id="880157.AB204_01155"/>
<keyword evidence="3" id="KW-1185">Reference proteome</keyword>
<evidence type="ECO:0000313" key="3">
    <source>
        <dbReference type="Proteomes" id="UP000036277"/>
    </source>
</evidence>
<dbReference type="OrthoDB" id="256590at2"/>
<sequence length="708" mass="79476">MKTYVCVFEPTQAAQQDGAVSLAIALEANSIKMAKALAIVHLGEEYPEDMDKFNTDTPVICEDRVGSPRPSVGKFDEKFASEYEFDGTTWKAKVVELDTRNELANFSKVATIVRVAAILLFNTTELTNGQISDALKFVHQGTDQPKLRNIAYGLGGIIKTSLMNAAQTQKIVRAVQEHFSSAKEVDYEQVTQFGEKWLSGSYQKREFDHNYATLDLEIAMALLDGDFDCWEILSQEMSAAKKLMADHDEAWRRWSTAFRIRTDALSIPRETLFSVVREGKQHPELLTDADAMKAFLNRALGDTNITELQDEPNEPASIPEISAENVTADEVETQTAPEAKEEKSETKPRKTRKTRPAKKETVPETEEIAPEANKNGPKIEETVPETEKAAPKTEKDAPKTAANDEITPLLPVSGQNASNDNFQHRADLLEETIKAQGNQQQANLHIWKAVQRTDPRFTKPLEGMGYSGTSINSNYMLMRATEIFGPIGKGWGYDILEEKSIDGIPMTEPVLDERHKQIATRFLRDGDGSLIFTQNHSIKILFWYVNEQGERGEFTSYGATPYRYQSTYGPKADGEVLKKSLTDAIKKALSMLGFSADVFMGMHDNPEYLAENKIEFGIKAASDKAEDLTRLRKELDEKFARNTETMKTAITKNELRGIASTLTREIDVHLKNAKSLGDKEYERYLSGRLRRLTEIEKDCLTQLKEANP</sequence>
<protein>
    <submittedName>
        <fullName evidence="2">Uncharacterized protein</fullName>
    </submittedName>
</protein>
<dbReference type="AlphaFoldDB" id="A0A0J5FYB8"/>
<dbReference type="Proteomes" id="UP000036277">
    <property type="component" value="Unassembled WGS sequence"/>
</dbReference>
<feature type="compositionally biased region" description="Basic and acidic residues" evidence="1">
    <location>
        <begin position="377"/>
        <end position="398"/>
    </location>
</feature>
<dbReference type="RefSeq" id="WP_047961566.1">
    <property type="nucleotide sequence ID" value="NZ_CAWMBG010000005.1"/>
</dbReference>
<evidence type="ECO:0000256" key="1">
    <source>
        <dbReference type="SAM" id="MobiDB-lite"/>
    </source>
</evidence>
<organism evidence="2 3">
    <name type="scientific">Xenorhabdus khoisanae</name>
    <dbReference type="NCBI Taxonomy" id="880157"/>
    <lineage>
        <taxon>Bacteria</taxon>
        <taxon>Pseudomonadati</taxon>
        <taxon>Pseudomonadota</taxon>
        <taxon>Gammaproteobacteria</taxon>
        <taxon>Enterobacterales</taxon>
        <taxon>Morganellaceae</taxon>
        <taxon>Xenorhabdus</taxon>
    </lineage>
</organism>
<feature type="compositionally biased region" description="Basic and acidic residues" evidence="1">
    <location>
        <begin position="338"/>
        <end position="348"/>
    </location>
</feature>
<gene>
    <name evidence="2" type="ORF">AB204_01155</name>
</gene>
<dbReference type="PATRIC" id="fig|880157.4.peg.255"/>
<reference evidence="2 3" key="1">
    <citation type="submission" date="2015-06" db="EMBL/GenBank/DDBJ databases">
        <title>Draft Whole-Genome Sequence of the Entomopathogenic Bacterium Xenorhabdus khoisanae.</title>
        <authorList>
            <person name="Naidoo S."/>
            <person name="Featherston J."/>
            <person name="Gray V.M."/>
        </authorList>
    </citation>
    <scope>NUCLEOTIDE SEQUENCE [LARGE SCALE GENOMIC DNA]</scope>
    <source>
        <strain evidence="2 3">MCB</strain>
    </source>
</reference>
<evidence type="ECO:0000313" key="2">
    <source>
        <dbReference type="EMBL" id="KMJ46927.1"/>
    </source>
</evidence>
<proteinExistence type="predicted"/>
<dbReference type="EMBL" id="LFCV01000005">
    <property type="protein sequence ID" value="KMJ46927.1"/>
    <property type="molecule type" value="Genomic_DNA"/>
</dbReference>
<accession>A0A0J5FYB8</accession>
<feature type="region of interest" description="Disordered" evidence="1">
    <location>
        <begin position="305"/>
        <end position="403"/>
    </location>
</feature>
<comment type="caution">
    <text evidence="2">The sequence shown here is derived from an EMBL/GenBank/DDBJ whole genome shotgun (WGS) entry which is preliminary data.</text>
</comment>